<dbReference type="PROSITE" id="PS50294">
    <property type="entry name" value="WD_REPEATS_REGION"/>
    <property type="match status" value="3"/>
</dbReference>
<dbReference type="InParanoid" id="A0A1Y2DSP1"/>
<dbReference type="Pfam" id="PF00400">
    <property type="entry name" value="WD40"/>
    <property type="match status" value="3"/>
</dbReference>
<reference evidence="5 6" key="1">
    <citation type="submission" date="2016-07" db="EMBL/GenBank/DDBJ databases">
        <title>Pervasive Adenine N6-methylation of Active Genes in Fungi.</title>
        <authorList>
            <consortium name="DOE Joint Genome Institute"/>
            <person name="Mondo S.J."/>
            <person name="Dannebaum R.O."/>
            <person name="Kuo R.C."/>
            <person name="Labutti K."/>
            <person name="Haridas S."/>
            <person name="Kuo A."/>
            <person name="Salamov A."/>
            <person name="Ahrendt S.R."/>
            <person name="Lipzen A."/>
            <person name="Sullivan W."/>
            <person name="Andreopoulos W.B."/>
            <person name="Clum A."/>
            <person name="Lindquist E."/>
            <person name="Daum C."/>
            <person name="Ramamoorthy G.K."/>
            <person name="Gryganskyi A."/>
            <person name="Culley D."/>
            <person name="Magnuson J.K."/>
            <person name="James T.Y."/>
            <person name="O'Malley M.A."/>
            <person name="Stajich J.E."/>
            <person name="Spatafora J.W."/>
            <person name="Visel A."/>
            <person name="Grigoriev I.V."/>
        </authorList>
    </citation>
    <scope>NUCLEOTIDE SEQUENCE [LARGE SCALE GENOMIC DNA]</scope>
    <source>
        <strain evidence="5 6">CBS 129021</strain>
    </source>
</reference>
<dbReference type="FunFam" id="2.130.10.10:FF:000870">
    <property type="entry name" value="WD repeat-containing protein"/>
    <property type="match status" value="1"/>
</dbReference>
<gene>
    <name evidence="5" type="ORF">BCR38DRAFT_458862</name>
</gene>
<dbReference type="PROSITE" id="PS00678">
    <property type="entry name" value="WD_REPEATS_1"/>
    <property type="match status" value="2"/>
</dbReference>
<organism evidence="5 6">
    <name type="scientific">Pseudomassariella vexata</name>
    <dbReference type="NCBI Taxonomy" id="1141098"/>
    <lineage>
        <taxon>Eukaryota</taxon>
        <taxon>Fungi</taxon>
        <taxon>Dikarya</taxon>
        <taxon>Ascomycota</taxon>
        <taxon>Pezizomycotina</taxon>
        <taxon>Sordariomycetes</taxon>
        <taxon>Xylariomycetidae</taxon>
        <taxon>Amphisphaeriales</taxon>
        <taxon>Pseudomassariaceae</taxon>
        <taxon>Pseudomassariella</taxon>
    </lineage>
</organism>
<dbReference type="EMBL" id="MCFJ01000009">
    <property type="protein sequence ID" value="ORY62303.1"/>
    <property type="molecule type" value="Genomic_DNA"/>
</dbReference>
<dbReference type="RefSeq" id="XP_040714139.1">
    <property type="nucleotide sequence ID" value="XM_040862221.1"/>
</dbReference>
<dbReference type="OrthoDB" id="340259at2759"/>
<dbReference type="STRING" id="1141098.A0A1Y2DSP1"/>
<dbReference type="InterPro" id="IPR036322">
    <property type="entry name" value="WD40_repeat_dom_sf"/>
</dbReference>
<evidence type="ECO:0000313" key="5">
    <source>
        <dbReference type="EMBL" id="ORY62303.1"/>
    </source>
</evidence>
<comment type="similarity">
    <text evidence="3">Belongs to the THOC3 family.</text>
</comment>
<keyword evidence="6" id="KW-1185">Reference proteome</keyword>
<sequence length="332" mass="36310">MLRVPPKTAVPPEKFKAVFPTLKPTAYNDPAAVRGSNNIRSIAWNPLGTWVATGSADKTLRVWNVDKPNVRQSTELKGHSGPIEKIAFNPVKELELCSVSSDGTVKFWDVRTRTLINEVKGLGETFTLAWSADGESLIVGNKADILYVLSPTQNTPVSSHQQDVPTNQVVFCWSKERIYVTTGEGRTRILSFPEFNPVYTYDWKDPAEAEMKLTGHTSSCISAALHPYNKYLVTGGTDALISIWDTTEWNCVRTITKMVGPVRSISLSFCGNYVAGGSDEGNGLEIAYIETGEPICTFKTASPSPVVAWAPNRYALAYSDLGTLRIISAGAK</sequence>
<comment type="caution">
    <text evidence="5">The sequence shown here is derived from an EMBL/GenBank/DDBJ whole genome shotgun (WGS) entry which is preliminary data.</text>
</comment>
<proteinExistence type="inferred from homology"/>
<dbReference type="Proteomes" id="UP000193689">
    <property type="component" value="Unassembled WGS sequence"/>
</dbReference>
<dbReference type="GO" id="GO:0000445">
    <property type="term" value="C:THO complex part of transcription export complex"/>
    <property type="evidence" value="ECO:0007669"/>
    <property type="project" value="TreeGrafter"/>
</dbReference>
<accession>A0A1Y2DSP1</accession>
<name>A0A1Y2DSP1_9PEZI</name>
<protein>
    <submittedName>
        <fullName evidence="5">WD domain-containing protein</fullName>
    </submittedName>
</protein>
<keyword evidence="1 4" id="KW-0853">WD repeat</keyword>
<dbReference type="InterPro" id="IPR015943">
    <property type="entry name" value="WD40/YVTN_repeat-like_dom_sf"/>
</dbReference>
<dbReference type="GO" id="GO:0006406">
    <property type="term" value="P:mRNA export from nucleus"/>
    <property type="evidence" value="ECO:0007669"/>
    <property type="project" value="InterPro"/>
</dbReference>
<dbReference type="GeneID" id="63778433"/>
<dbReference type="PROSITE" id="PS50082">
    <property type="entry name" value="WD_REPEATS_2"/>
    <property type="match status" value="3"/>
</dbReference>
<feature type="repeat" description="WD" evidence="4">
    <location>
        <begin position="76"/>
        <end position="118"/>
    </location>
</feature>
<dbReference type="PANTHER" id="PTHR22839">
    <property type="entry name" value="THO COMPLEX SUBUNIT 3 THO3"/>
    <property type="match status" value="1"/>
</dbReference>
<dbReference type="InterPro" id="IPR019775">
    <property type="entry name" value="WD40_repeat_CS"/>
</dbReference>
<evidence type="ECO:0000256" key="3">
    <source>
        <dbReference type="ARBA" id="ARBA00046343"/>
    </source>
</evidence>
<evidence type="ECO:0000313" key="6">
    <source>
        <dbReference type="Proteomes" id="UP000193689"/>
    </source>
</evidence>
<keyword evidence="2" id="KW-0677">Repeat</keyword>
<evidence type="ECO:0000256" key="1">
    <source>
        <dbReference type="ARBA" id="ARBA00022574"/>
    </source>
</evidence>
<dbReference type="InterPro" id="IPR020472">
    <property type="entry name" value="WD40_PAC1"/>
</dbReference>
<dbReference type="PRINTS" id="PR00320">
    <property type="entry name" value="GPROTEINBRPT"/>
</dbReference>
<dbReference type="SMART" id="SM00320">
    <property type="entry name" value="WD40"/>
    <property type="match status" value="5"/>
</dbReference>
<feature type="repeat" description="WD" evidence="4">
    <location>
        <begin position="213"/>
        <end position="254"/>
    </location>
</feature>
<dbReference type="PANTHER" id="PTHR22839:SF0">
    <property type="entry name" value="THO COMPLEX SUBUNIT 3"/>
    <property type="match status" value="1"/>
</dbReference>
<dbReference type="SUPFAM" id="SSF50978">
    <property type="entry name" value="WD40 repeat-like"/>
    <property type="match status" value="1"/>
</dbReference>
<dbReference type="Gene3D" id="2.130.10.10">
    <property type="entry name" value="YVTN repeat-like/Quinoprotein amine dehydrogenase"/>
    <property type="match status" value="2"/>
</dbReference>
<dbReference type="InterPro" id="IPR001680">
    <property type="entry name" value="WD40_rpt"/>
</dbReference>
<evidence type="ECO:0000256" key="4">
    <source>
        <dbReference type="PROSITE-ProRule" id="PRU00221"/>
    </source>
</evidence>
<dbReference type="InterPro" id="IPR040132">
    <property type="entry name" value="Tex1/THOC3"/>
</dbReference>
<feature type="repeat" description="WD" evidence="4">
    <location>
        <begin position="36"/>
        <end position="73"/>
    </location>
</feature>
<dbReference type="AlphaFoldDB" id="A0A1Y2DSP1"/>
<evidence type="ECO:0000256" key="2">
    <source>
        <dbReference type="ARBA" id="ARBA00022737"/>
    </source>
</evidence>